<dbReference type="Gene3D" id="3.90.228.20">
    <property type="match status" value="1"/>
</dbReference>
<gene>
    <name evidence="11" type="primary">pckA2</name>
    <name evidence="10" type="synonym">pckA</name>
    <name evidence="11" type="ORF">KTT_28290</name>
</gene>
<keyword evidence="8 10" id="KW-0456">Lyase</keyword>
<dbReference type="InterPro" id="IPR008210">
    <property type="entry name" value="PEP_carboxykinase_N"/>
</dbReference>
<dbReference type="OrthoDB" id="9806325at2"/>
<dbReference type="CDD" id="cd00484">
    <property type="entry name" value="PEPCK_ATP"/>
    <property type="match status" value="1"/>
</dbReference>
<dbReference type="PANTHER" id="PTHR30031">
    <property type="entry name" value="PHOSPHOENOLPYRUVATE CARBOXYKINASE ATP"/>
    <property type="match status" value="1"/>
</dbReference>
<feature type="binding site" evidence="10">
    <location>
        <position position="199"/>
    </location>
    <ligand>
        <name>substrate</name>
    </ligand>
</feature>
<comment type="catalytic activity">
    <reaction evidence="9 10">
        <text>oxaloacetate + ATP = phosphoenolpyruvate + ADP + CO2</text>
        <dbReference type="Rhea" id="RHEA:18617"/>
        <dbReference type="ChEBI" id="CHEBI:16452"/>
        <dbReference type="ChEBI" id="CHEBI:16526"/>
        <dbReference type="ChEBI" id="CHEBI:30616"/>
        <dbReference type="ChEBI" id="CHEBI:58702"/>
        <dbReference type="ChEBI" id="CHEBI:456216"/>
        <dbReference type="EC" id="4.1.1.49"/>
    </reaction>
</comment>
<dbReference type="NCBIfam" id="NF006820">
    <property type="entry name" value="PRK09344.1-2"/>
    <property type="match status" value="1"/>
</dbReference>
<name>A0A402A1D3_9CHLR</name>
<keyword evidence="10" id="KW-0963">Cytoplasm</keyword>
<feature type="binding site" evidence="10">
    <location>
        <position position="218"/>
    </location>
    <ligand>
        <name>Mn(2+)</name>
        <dbReference type="ChEBI" id="CHEBI:29035"/>
    </ligand>
</feature>
<comment type="caution">
    <text evidence="11">The sequence shown here is derived from an EMBL/GenBank/DDBJ whole genome shotgun (WGS) entry which is preliminary data.</text>
</comment>
<evidence type="ECO:0000313" key="11">
    <source>
        <dbReference type="EMBL" id="GCE12970.1"/>
    </source>
</evidence>
<sequence>MTLMMSRNALEDYGLVNLGTIHWNLSPAALVEHALTQQEGQLAANGAFCATTGSHTGRSPKDKCIVSNDSSSSRIWWGENNHPMEPETFAIVRRSLADYLQGRDVYVLDAAAGADPHYRMPIQVITELAWHNLFARQLFLRSNESDLTTERPGFTILCVPHFHTNPRTHGTRSSAAIIIDFEERLVLIAGTQYAGEMKKAIFTVLNFILPAEGVLPMHCSANVGNSGDVALFFGLSGTGKTSLSADPDRRLIGDDEHGWGEHGVFNFEGGCYAKCINLSQKYEPQIWNAVRFGSVYENVVLDQKTREPNYADASLTENTRVAYPVDYIDNVITTGIGGQPQAVIFLSADSFGVLPPISRLSTEQAMYYFLSGYTSKLAGTETGITTPQATFSSCFGAAFLPLHPIEYANLLRERIERYKVRCYLINTGWTGGPYGTGERININYTRSMVRAAISGALEQVDTVTDSVFGLHIPTSCPDVPGRLLQPRQTWSDPEAYDQQAARLAELFKQNFVQFSSIEEAVRRAGPN</sequence>
<keyword evidence="7 10" id="KW-0067">ATP-binding</keyword>
<evidence type="ECO:0000256" key="4">
    <source>
        <dbReference type="ARBA" id="ARBA00022432"/>
    </source>
</evidence>
<proteinExistence type="inferred from homology"/>
<reference evidence="12" key="1">
    <citation type="submission" date="2018-12" db="EMBL/GenBank/DDBJ databases">
        <title>Tengunoibacter tsumagoiensis gen. nov., sp. nov., Dictyobacter kobayashii sp. nov., D. alpinus sp. nov., and D. joshuensis sp. nov. and description of Dictyobacteraceae fam. nov. within the order Ktedonobacterales isolated from Tengu-no-mugimeshi.</title>
        <authorList>
            <person name="Wang C.M."/>
            <person name="Zheng Y."/>
            <person name="Sakai Y."/>
            <person name="Toyoda A."/>
            <person name="Minakuchi Y."/>
            <person name="Abe K."/>
            <person name="Yokota A."/>
            <person name="Yabe S."/>
        </authorList>
    </citation>
    <scope>NUCLEOTIDE SEQUENCE [LARGE SCALE GENOMIC DNA]</scope>
    <source>
        <strain evidence="12">Uno3</strain>
    </source>
</reference>
<dbReference type="NCBIfam" id="TIGR00224">
    <property type="entry name" value="pckA"/>
    <property type="match status" value="1"/>
</dbReference>
<evidence type="ECO:0000256" key="6">
    <source>
        <dbReference type="ARBA" id="ARBA00022793"/>
    </source>
</evidence>
<comment type="pathway">
    <text evidence="1 10">Carbohydrate biosynthesis; gluconeogenesis.</text>
</comment>
<evidence type="ECO:0000256" key="1">
    <source>
        <dbReference type="ARBA" id="ARBA00004742"/>
    </source>
</evidence>
<dbReference type="GO" id="GO:0004612">
    <property type="term" value="F:phosphoenolpyruvate carboxykinase (ATP) activity"/>
    <property type="evidence" value="ECO:0007669"/>
    <property type="project" value="UniProtKB-UniRule"/>
</dbReference>
<feature type="binding site" evidence="10">
    <location>
        <begin position="439"/>
        <end position="440"/>
    </location>
    <ligand>
        <name>ATP</name>
        <dbReference type="ChEBI" id="CHEBI:30616"/>
    </ligand>
</feature>
<keyword evidence="10" id="KW-0479">Metal-binding</keyword>
<dbReference type="InterPro" id="IPR013035">
    <property type="entry name" value="PEP_carboxykinase_C"/>
</dbReference>
<dbReference type="HAMAP" id="MF_00453">
    <property type="entry name" value="PEPCK_ATP"/>
    <property type="match status" value="1"/>
</dbReference>
<dbReference type="InterPro" id="IPR015994">
    <property type="entry name" value="PEPCK_ATP_CS"/>
</dbReference>
<dbReference type="InterPro" id="IPR001272">
    <property type="entry name" value="PEP_carboxykinase_ATP"/>
</dbReference>
<evidence type="ECO:0000256" key="10">
    <source>
        <dbReference type="HAMAP-Rule" id="MF_00453"/>
    </source>
</evidence>
<keyword evidence="11" id="KW-0808">Transferase</keyword>
<keyword evidence="11" id="KW-0670">Pyruvate</keyword>
<dbReference type="SUPFAM" id="SSF53795">
    <property type="entry name" value="PEP carboxykinase-like"/>
    <property type="match status" value="1"/>
</dbReference>
<feature type="binding site" evidence="10">
    <location>
        <position position="320"/>
    </location>
    <ligand>
        <name>ATP</name>
        <dbReference type="ChEBI" id="CHEBI:30616"/>
    </ligand>
</feature>
<dbReference type="PANTHER" id="PTHR30031:SF0">
    <property type="entry name" value="PHOSPHOENOLPYRUVATE CARBOXYKINASE (ATP)"/>
    <property type="match status" value="1"/>
</dbReference>
<feature type="binding site" evidence="10">
    <location>
        <position position="199"/>
    </location>
    <ligand>
        <name>ATP</name>
        <dbReference type="ChEBI" id="CHEBI:30616"/>
    </ligand>
</feature>
<feature type="binding site" evidence="10">
    <location>
        <position position="58"/>
    </location>
    <ligand>
        <name>substrate</name>
    </ligand>
</feature>
<keyword evidence="5 10" id="KW-0547">Nucleotide-binding</keyword>
<feature type="binding site" evidence="10">
    <location>
        <position position="283"/>
    </location>
    <ligand>
        <name>ATP</name>
        <dbReference type="ChEBI" id="CHEBI:30616"/>
    </ligand>
</feature>
<comment type="cofactor">
    <cofactor evidence="10">
        <name>Mn(2+)</name>
        <dbReference type="ChEBI" id="CHEBI:29035"/>
    </cofactor>
    <text evidence="10">Binds 1 Mn(2+) ion per subunit.</text>
</comment>
<feature type="binding site" evidence="10">
    <location>
        <position position="320"/>
    </location>
    <ligand>
        <name>substrate</name>
    </ligand>
</feature>
<dbReference type="GO" id="GO:0005829">
    <property type="term" value="C:cytosol"/>
    <property type="evidence" value="ECO:0007669"/>
    <property type="project" value="TreeGrafter"/>
</dbReference>
<dbReference type="FunFam" id="2.170.8.10:FF:000001">
    <property type="entry name" value="Phosphoenolpyruvate carboxykinase (ATP)"/>
    <property type="match status" value="1"/>
</dbReference>
<dbReference type="EC" id="4.1.1.49" evidence="3 10"/>
<evidence type="ECO:0000256" key="5">
    <source>
        <dbReference type="ARBA" id="ARBA00022741"/>
    </source>
</evidence>
<comment type="function">
    <text evidence="10">Involved in the gluconeogenesis. Catalyzes the conversion of oxaloacetate (OAA) to phosphoenolpyruvate (PEP) through direct phosphoryl transfer between the nucleoside triphosphate and OAA.</text>
</comment>
<dbReference type="GO" id="GO:0046872">
    <property type="term" value="F:metal ion binding"/>
    <property type="evidence" value="ECO:0007669"/>
    <property type="project" value="UniProtKB-KW"/>
</dbReference>
<dbReference type="Gene3D" id="3.40.449.10">
    <property type="entry name" value="Phosphoenolpyruvate Carboxykinase, domain 1"/>
    <property type="match status" value="1"/>
</dbReference>
<dbReference type="PROSITE" id="PS00532">
    <property type="entry name" value="PEPCK_ATP"/>
    <property type="match status" value="1"/>
</dbReference>
<dbReference type="PIRSF" id="PIRSF006294">
    <property type="entry name" value="PEP_crbxkin"/>
    <property type="match status" value="1"/>
</dbReference>
<evidence type="ECO:0000256" key="9">
    <source>
        <dbReference type="ARBA" id="ARBA00047371"/>
    </source>
</evidence>
<protein>
    <recommendedName>
        <fullName evidence="3 10">Phosphoenolpyruvate carboxykinase (ATP)</fullName>
        <shortName evidence="10">PCK</shortName>
        <shortName evidence="10">PEP carboxykinase</shortName>
        <shortName evidence="10">PEPCK</shortName>
        <ecNumber evidence="3 10">4.1.1.49</ecNumber>
    </recommendedName>
</protein>
<keyword evidence="4 10" id="KW-0312">Gluconeogenesis</keyword>
<evidence type="ECO:0000313" key="12">
    <source>
        <dbReference type="Proteomes" id="UP000287352"/>
    </source>
</evidence>
<keyword evidence="10" id="KW-0464">Manganese</keyword>
<dbReference type="UniPathway" id="UPA00138"/>
<feature type="binding site" evidence="10">
    <location>
        <position position="445"/>
    </location>
    <ligand>
        <name>ATP</name>
        <dbReference type="ChEBI" id="CHEBI:30616"/>
    </ligand>
</feature>
<comment type="caution">
    <text evidence="10">Lacks conserved residue(s) required for the propagation of feature annotation.</text>
</comment>
<dbReference type="GO" id="GO:0016301">
    <property type="term" value="F:kinase activity"/>
    <property type="evidence" value="ECO:0007669"/>
    <property type="project" value="UniProtKB-KW"/>
</dbReference>
<feature type="binding site" evidence="10">
    <location>
        <position position="218"/>
    </location>
    <ligand>
        <name>ATP</name>
        <dbReference type="ChEBI" id="CHEBI:30616"/>
    </ligand>
</feature>
<dbReference type="NCBIfam" id="NF006821">
    <property type="entry name" value="PRK09344.1-3"/>
    <property type="match status" value="1"/>
</dbReference>
<keyword evidence="11" id="KW-0418">Kinase</keyword>
<dbReference type="EMBL" id="BIFR01000001">
    <property type="protein sequence ID" value="GCE12970.1"/>
    <property type="molecule type" value="Genomic_DNA"/>
</dbReference>
<organism evidence="11 12">
    <name type="scientific">Tengunoibacter tsumagoiensis</name>
    <dbReference type="NCBI Taxonomy" id="2014871"/>
    <lineage>
        <taxon>Bacteria</taxon>
        <taxon>Bacillati</taxon>
        <taxon>Chloroflexota</taxon>
        <taxon>Ktedonobacteria</taxon>
        <taxon>Ktedonobacterales</taxon>
        <taxon>Dictyobacteraceae</taxon>
        <taxon>Tengunoibacter</taxon>
    </lineage>
</organism>
<evidence type="ECO:0000256" key="2">
    <source>
        <dbReference type="ARBA" id="ARBA00006052"/>
    </source>
</evidence>
<feature type="binding site" evidence="10">
    <location>
        <position position="193"/>
    </location>
    <ligand>
        <name>substrate</name>
    </ligand>
</feature>
<dbReference type="RefSeq" id="WP_126580542.1">
    <property type="nucleotide sequence ID" value="NZ_BIFR01000001.1"/>
</dbReference>
<feature type="binding site" evidence="10">
    <location>
        <position position="255"/>
    </location>
    <ligand>
        <name>Mn(2+)</name>
        <dbReference type="ChEBI" id="CHEBI:29035"/>
    </ligand>
</feature>
<keyword evidence="6 10" id="KW-0210">Decarboxylase</keyword>
<dbReference type="Pfam" id="PF01293">
    <property type="entry name" value="PEPCK_ATP"/>
    <property type="match status" value="1"/>
</dbReference>
<dbReference type="AlphaFoldDB" id="A0A402A1D3"/>
<comment type="similarity">
    <text evidence="2 10">Belongs to the phosphoenolpyruvate carboxykinase (ATP) family.</text>
</comment>
<dbReference type="SUPFAM" id="SSF68923">
    <property type="entry name" value="PEP carboxykinase N-terminal domain"/>
    <property type="match status" value="1"/>
</dbReference>
<feature type="binding site" evidence="10">
    <location>
        <position position="199"/>
    </location>
    <ligand>
        <name>Mn(2+)</name>
        <dbReference type="ChEBI" id="CHEBI:29035"/>
    </ligand>
</feature>
<keyword evidence="12" id="KW-1185">Reference proteome</keyword>
<evidence type="ECO:0000256" key="3">
    <source>
        <dbReference type="ARBA" id="ARBA00012363"/>
    </source>
</evidence>
<dbReference type="Gene3D" id="2.170.8.10">
    <property type="entry name" value="Phosphoenolpyruvate Carboxykinase, domain 2"/>
    <property type="match status" value="1"/>
</dbReference>
<dbReference type="GO" id="GO:0006094">
    <property type="term" value="P:gluconeogenesis"/>
    <property type="evidence" value="ECO:0007669"/>
    <property type="project" value="UniProtKB-UniRule"/>
</dbReference>
<dbReference type="GO" id="GO:0005524">
    <property type="term" value="F:ATP binding"/>
    <property type="evidence" value="ECO:0007669"/>
    <property type="project" value="UniProtKB-UniRule"/>
</dbReference>
<accession>A0A402A1D3</accession>
<evidence type="ECO:0000256" key="8">
    <source>
        <dbReference type="ARBA" id="ARBA00023239"/>
    </source>
</evidence>
<dbReference type="Proteomes" id="UP000287352">
    <property type="component" value="Unassembled WGS sequence"/>
</dbReference>
<comment type="subcellular location">
    <subcellularLocation>
        <location evidence="10">Cytoplasm</location>
    </subcellularLocation>
</comment>
<evidence type="ECO:0000256" key="7">
    <source>
        <dbReference type="ARBA" id="ARBA00022840"/>
    </source>
</evidence>